<name>A0A8J3MW32_9CHLR</name>
<dbReference type="Proteomes" id="UP000612362">
    <property type="component" value="Unassembled WGS sequence"/>
</dbReference>
<protein>
    <submittedName>
        <fullName evidence="1">Uncharacterized protein</fullName>
    </submittedName>
</protein>
<gene>
    <name evidence="1" type="ORF">KSX_52830</name>
</gene>
<accession>A0A8J3MW32</accession>
<dbReference type="AlphaFoldDB" id="A0A8J3MW32"/>
<keyword evidence="2" id="KW-1185">Reference proteome</keyword>
<proteinExistence type="predicted"/>
<dbReference type="EMBL" id="BNJF01000002">
    <property type="protein sequence ID" value="GHO47120.1"/>
    <property type="molecule type" value="Genomic_DNA"/>
</dbReference>
<sequence length="63" mass="7193">MPATRRLLRAGLAPFFSLEKPLARPQIEERELRGAKQRLSQARMTDFLQMLMIILQGDSVPVV</sequence>
<evidence type="ECO:0000313" key="2">
    <source>
        <dbReference type="Proteomes" id="UP000612362"/>
    </source>
</evidence>
<organism evidence="1 2">
    <name type="scientific">Ktedonospora formicarum</name>
    <dbReference type="NCBI Taxonomy" id="2778364"/>
    <lineage>
        <taxon>Bacteria</taxon>
        <taxon>Bacillati</taxon>
        <taxon>Chloroflexota</taxon>
        <taxon>Ktedonobacteria</taxon>
        <taxon>Ktedonobacterales</taxon>
        <taxon>Ktedonobacteraceae</taxon>
        <taxon>Ktedonospora</taxon>
    </lineage>
</organism>
<comment type="caution">
    <text evidence="1">The sequence shown here is derived from an EMBL/GenBank/DDBJ whole genome shotgun (WGS) entry which is preliminary data.</text>
</comment>
<reference evidence="1" key="1">
    <citation type="submission" date="2020-10" db="EMBL/GenBank/DDBJ databases">
        <title>Taxonomic study of unclassified bacteria belonging to the class Ktedonobacteria.</title>
        <authorList>
            <person name="Yabe S."/>
            <person name="Wang C.M."/>
            <person name="Zheng Y."/>
            <person name="Sakai Y."/>
            <person name="Cavaletti L."/>
            <person name="Monciardini P."/>
            <person name="Donadio S."/>
        </authorList>
    </citation>
    <scope>NUCLEOTIDE SEQUENCE</scope>
    <source>
        <strain evidence="1">SOSP1-1</strain>
    </source>
</reference>
<evidence type="ECO:0000313" key="1">
    <source>
        <dbReference type="EMBL" id="GHO47120.1"/>
    </source>
</evidence>